<dbReference type="OrthoDB" id="5383291at2"/>
<dbReference type="InterPro" id="IPR050210">
    <property type="entry name" value="tRNA_Adenine-N(6)_MTase"/>
</dbReference>
<dbReference type="Pfam" id="PF05175">
    <property type="entry name" value="MTS"/>
    <property type="match status" value="1"/>
</dbReference>
<dbReference type="AlphaFoldDB" id="A0A172TQ26"/>
<evidence type="ECO:0000313" key="5">
    <source>
        <dbReference type="Proteomes" id="UP000077177"/>
    </source>
</evidence>
<evidence type="ECO:0000256" key="1">
    <source>
        <dbReference type="ARBA" id="ARBA00022603"/>
    </source>
</evidence>
<dbReference type="EMBL" id="CP011390">
    <property type="protein sequence ID" value="ANE49130.1"/>
    <property type="molecule type" value="Genomic_DNA"/>
</dbReference>
<dbReference type="PANTHER" id="PTHR47739:SF1">
    <property type="entry name" value="TRNA1(VAL) (ADENINE(37)-N6)-METHYLTRANSFERASE"/>
    <property type="match status" value="1"/>
</dbReference>
<dbReference type="RefSeq" id="WP_066401119.1">
    <property type="nucleotide sequence ID" value="NZ_CP011390.1"/>
</dbReference>
<dbReference type="PROSITE" id="PS00092">
    <property type="entry name" value="N6_MTASE"/>
    <property type="match status" value="1"/>
</dbReference>
<dbReference type="GO" id="GO:0003676">
    <property type="term" value="F:nucleic acid binding"/>
    <property type="evidence" value="ECO:0007669"/>
    <property type="project" value="InterPro"/>
</dbReference>
<accession>A0A172TQ26</accession>
<dbReference type="PATRIC" id="fig|1492898.3.peg.13"/>
<keyword evidence="2" id="KW-0949">S-adenosyl-L-methionine</keyword>
<dbReference type="Gene3D" id="3.40.50.150">
    <property type="entry name" value="Vaccinia Virus protein VP39"/>
    <property type="match status" value="1"/>
</dbReference>
<dbReference type="CDD" id="cd02440">
    <property type="entry name" value="AdoMet_MTases"/>
    <property type="match status" value="1"/>
</dbReference>
<gene>
    <name evidence="4" type="ORF">SY85_00055</name>
</gene>
<dbReference type="SUPFAM" id="SSF53335">
    <property type="entry name" value="S-adenosyl-L-methionine-dependent methyltransferases"/>
    <property type="match status" value="1"/>
</dbReference>
<feature type="domain" description="Methyltransferase small" evidence="3">
    <location>
        <begin position="66"/>
        <end position="164"/>
    </location>
</feature>
<sequence>MPNPYFQFKQFTVYHDRCAMKVTTDGCLFGAWVARESMVNGQWSMESELLSDSHELGGSGQRAVDGRRMLDIGAGTGLLSLMVAQKNIGAAIDAVEIDKQAASQAEENVKGSSFASNITVYEGDITAWDKGSYDVIYSNPPFYEKEIPSSQQQKNIAHHGEGLRLETLLTIISQKLTDEGQFYLLLPYKRKGAIEKGLQNVGLYLEKEVIVKPTTENLPFRLLLKGGKQPTTVQTETLSIYDASKSYTPEFVSLLKDYYLYL</sequence>
<keyword evidence="5" id="KW-1185">Reference proteome</keyword>
<evidence type="ECO:0000313" key="4">
    <source>
        <dbReference type="EMBL" id="ANE49130.1"/>
    </source>
</evidence>
<protein>
    <recommendedName>
        <fullName evidence="3">Methyltransferase small domain-containing protein</fullName>
    </recommendedName>
</protein>
<dbReference type="Proteomes" id="UP000077177">
    <property type="component" value="Chromosome"/>
</dbReference>
<evidence type="ECO:0000256" key="2">
    <source>
        <dbReference type="ARBA" id="ARBA00022691"/>
    </source>
</evidence>
<dbReference type="PANTHER" id="PTHR47739">
    <property type="entry name" value="TRNA1(VAL) (ADENINE(37)-N6)-METHYLTRANSFERASE"/>
    <property type="match status" value="1"/>
</dbReference>
<dbReference type="GO" id="GO:0000179">
    <property type="term" value="F:rRNA (adenine-N6,N6-)-dimethyltransferase activity"/>
    <property type="evidence" value="ECO:0007669"/>
    <property type="project" value="InterPro"/>
</dbReference>
<dbReference type="InterPro" id="IPR007848">
    <property type="entry name" value="Small_mtfrase_dom"/>
</dbReference>
<organism evidence="4 5">
    <name type="scientific">Flavisolibacter tropicus</name>
    <dbReference type="NCBI Taxonomy" id="1492898"/>
    <lineage>
        <taxon>Bacteria</taxon>
        <taxon>Pseudomonadati</taxon>
        <taxon>Bacteroidota</taxon>
        <taxon>Chitinophagia</taxon>
        <taxon>Chitinophagales</taxon>
        <taxon>Chitinophagaceae</taxon>
        <taxon>Flavisolibacter</taxon>
    </lineage>
</organism>
<dbReference type="InterPro" id="IPR002052">
    <property type="entry name" value="DNA_methylase_N6_adenine_CS"/>
</dbReference>
<dbReference type="InterPro" id="IPR020596">
    <property type="entry name" value="rRNA_Ade_Mease_Trfase_CS"/>
</dbReference>
<keyword evidence="1" id="KW-0808">Transferase</keyword>
<evidence type="ECO:0000259" key="3">
    <source>
        <dbReference type="Pfam" id="PF05175"/>
    </source>
</evidence>
<reference evidence="5" key="1">
    <citation type="submission" date="2015-01" db="EMBL/GenBank/DDBJ databases">
        <title>Flavisolibacter sp./LCS9/ whole genome sequencing.</title>
        <authorList>
            <person name="Kim M.K."/>
            <person name="Srinivasan S."/>
            <person name="Lee J.-J."/>
        </authorList>
    </citation>
    <scope>NUCLEOTIDE SEQUENCE [LARGE SCALE GENOMIC DNA]</scope>
    <source>
        <strain evidence="5">LCS9</strain>
    </source>
</reference>
<keyword evidence="1" id="KW-0489">Methyltransferase</keyword>
<dbReference type="KEGG" id="fla:SY85_00055"/>
<name>A0A172TQ26_9BACT</name>
<proteinExistence type="predicted"/>
<dbReference type="STRING" id="1492898.SY85_00055"/>
<dbReference type="PROSITE" id="PS01131">
    <property type="entry name" value="RRNA_A_DIMETH"/>
    <property type="match status" value="1"/>
</dbReference>
<reference evidence="4 5" key="2">
    <citation type="journal article" date="2016" name="Int. J. Syst. Evol. Microbiol.">
        <title>Flavisolibacter tropicus sp. nov., isolated from tropical soil.</title>
        <authorList>
            <person name="Lee J.J."/>
            <person name="Kang M.S."/>
            <person name="Kim G.S."/>
            <person name="Lee C.S."/>
            <person name="Lim S."/>
            <person name="Lee J."/>
            <person name="Roh S.H."/>
            <person name="Kang H."/>
            <person name="Ha J.M."/>
            <person name="Bae S."/>
            <person name="Jung H.Y."/>
            <person name="Kim M.K."/>
        </authorList>
    </citation>
    <scope>NUCLEOTIDE SEQUENCE [LARGE SCALE GENOMIC DNA]</scope>
    <source>
        <strain evidence="4 5">LCS9</strain>
    </source>
</reference>
<dbReference type="InterPro" id="IPR029063">
    <property type="entry name" value="SAM-dependent_MTases_sf"/>
</dbReference>